<protein>
    <submittedName>
        <fullName evidence="2">Uncharacterized protein</fullName>
    </submittedName>
</protein>
<feature type="non-terminal residue" evidence="2">
    <location>
        <position position="67"/>
    </location>
</feature>
<dbReference type="EMBL" id="RYZH01000028">
    <property type="protein sequence ID" value="RUL86966.1"/>
    <property type="molecule type" value="Genomic_DNA"/>
</dbReference>
<sequence>MSGGISQKRIEANRRNAQQSTGPRTDEGKARSRANGLRHGMAAEVLVPEEDRTAYEQILERWRREAG</sequence>
<reference evidence="2 3" key="1">
    <citation type="submission" date="2018-12" db="EMBL/GenBank/DDBJ databases">
        <authorList>
            <person name="Toschakov S.V."/>
        </authorList>
    </citation>
    <scope>NUCLEOTIDE SEQUENCE [LARGE SCALE GENOMIC DNA]</scope>
    <source>
        <strain evidence="2 3">GM2012</strain>
    </source>
</reference>
<name>A0A432MII8_9BACT</name>
<accession>A0A432MII8</accession>
<organism evidence="2 3">
    <name type="scientific">Tautonia sociabilis</name>
    <dbReference type="NCBI Taxonomy" id="2080755"/>
    <lineage>
        <taxon>Bacteria</taxon>
        <taxon>Pseudomonadati</taxon>
        <taxon>Planctomycetota</taxon>
        <taxon>Planctomycetia</taxon>
        <taxon>Isosphaerales</taxon>
        <taxon>Isosphaeraceae</taxon>
        <taxon>Tautonia</taxon>
    </lineage>
</organism>
<reference evidence="2 3" key="2">
    <citation type="submission" date="2019-01" db="EMBL/GenBank/DDBJ databases">
        <title>Tautonia sociabilis, a novel thermotolerant planctomycete of Isosphaeraceae family, isolated from a 4000 m deep subterranean habitat.</title>
        <authorList>
            <person name="Kovaleva O.L."/>
            <person name="Elcheninov A.G."/>
            <person name="Van Heerden E."/>
            <person name="Toshchakov S.V."/>
            <person name="Novikov A."/>
            <person name="Bonch-Osmolovskaya E.A."/>
            <person name="Kublanov I.V."/>
        </authorList>
    </citation>
    <scope>NUCLEOTIDE SEQUENCE [LARGE SCALE GENOMIC DNA]</scope>
    <source>
        <strain evidence="2 3">GM2012</strain>
    </source>
</reference>
<evidence type="ECO:0000313" key="2">
    <source>
        <dbReference type="EMBL" id="RUL86966.1"/>
    </source>
</evidence>
<dbReference type="AlphaFoldDB" id="A0A432MII8"/>
<evidence type="ECO:0000256" key="1">
    <source>
        <dbReference type="SAM" id="MobiDB-lite"/>
    </source>
</evidence>
<proteinExistence type="predicted"/>
<keyword evidence="3" id="KW-1185">Reference proteome</keyword>
<dbReference type="Proteomes" id="UP000280296">
    <property type="component" value="Unassembled WGS sequence"/>
</dbReference>
<comment type="caution">
    <text evidence="2">The sequence shown here is derived from an EMBL/GenBank/DDBJ whole genome shotgun (WGS) entry which is preliminary data.</text>
</comment>
<evidence type="ECO:0000313" key="3">
    <source>
        <dbReference type="Proteomes" id="UP000280296"/>
    </source>
</evidence>
<gene>
    <name evidence="2" type="ORF">TsocGM_15115</name>
</gene>
<feature type="region of interest" description="Disordered" evidence="1">
    <location>
        <begin position="1"/>
        <end position="45"/>
    </location>
</feature>